<evidence type="ECO:0008006" key="9">
    <source>
        <dbReference type="Google" id="ProtNLM"/>
    </source>
</evidence>
<dbReference type="GO" id="GO:0005886">
    <property type="term" value="C:plasma membrane"/>
    <property type="evidence" value="ECO:0007669"/>
    <property type="project" value="UniProtKB-SubCell"/>
</dbReference>
<feature type="transmembrane region" description="Helical" evidence="7">
    <location>
        <begin position="90"/>
        <end position="110"/>
    </location>
</feature>
<comment type="subcellular location">
    <subcellularLocation>
        <location evidence="1">Cell membrane</location>
        <topology evidence="1">Multi-pass membrane protein</topology>
    </subcellularLocation>
</comment>
<evidence type="ECO:0000256" key="1">
    <source>
        <dbReference type="ARBA" id="ARBA00004651"/>
    </source>
</evidence>
<organism evidence="8">
    <name type="scientific">marine metagenome</name>
    <dbReference type="NCBI Taxonomy" id="408172"/>
    <lineage>
        <taxon>unclassified sequences</taxon>
        <taxon>metagenomes</taxon>
        <taxon>ecological metagenomes</taxon>
    </lineage>
</organism>
<name>A0A381N2G3_9ZZZZ</name>
<dbReference type="CDD" id="cd06173">
    <property type="entry name" value="MFS_MefA_like"/>
    <property type="match status" value="1"/>
</dbReference>
<feature type="transmembrane region" description="Helical" evidence="7">
    <location>
        <begin position="27"/>
        <end position="51"/>
    </location>
</feature>
<feature type="non-terminal residue" evidence="8">
    <location>
        <position position="1"/>
    </location>
</feature>
<evidence type="ECO:0000256" key="3">
    <source>
        <dbReference type="ARBA" id="ARBA00022475"/>
    </source>
</evidence>
<keyword evidence="5 7" id="KW-1133">Transmembrane helix</keyword>
<feature type="transmembrane region" description="Helical" evidence="7">
    <location>
        <begin position="265"/>
        <end position="286"/>
    </location>
</feature>
<proteinExistence type="predicted"/>
<feature type="transmembrane region" description="Helical" evidence="7">
    <location>
        <begin position="178"/>
        <end position="198"/>
    </location>
</feature>
<keyword evidence="3" id="KW-1003">Cell membrane</keyword>
<dbReference type="PANTHER" id="PTHR23513">
    <property type="entry name" value="INTEGRAL MEMBRANE EFFLUX PROTEIN-RELATED"/>
    <property type="match status" value="1"/>
</dbReference>
<dbReference type="SUPFAM" id="SSF103473">
    <property type="entry name" value="MFS general substrate transporter"/>
    <property type="match status" value="1"/>
</dbReference>
<accession>A0A381N2G3</accession>
<gene>
    <name evidence="8" type="ORF">METZ01_LOCUS1666</name>
</gene>
<dbReference type="InterPro" id="IPR036259">
    <property type="entry name" value="MFS_trans_sf"/>
</dbReference>
<feature type="transmembrane region" description="Helical" evidence="7">
    <location>
        <begin position="57"/>
        <end position="78"/>
    </location>
</feature>
<feature type="transmembrane region" description="Helical" evidence="7">
    <location>
        <begin position="116"/>
        <end position="133"/>
    </location>
</feature>
<sequence length="416" mass="45381">VLQGRDTPDFTRMNQTDIIWHNQEFRLYLGSTAFSGIAFAMQQLLLAWILIDILELPATQVGVIQATVGIPGIFLMLLGGARADGVDPRILLFQVYSLAPLLPLFLIAIISFEQLGVLSVLLWGLGMSVVVSYSSPAQQTILNRVASSAVQKAVSAATAIGFMVQMLGLAVAGTMDTLGLIPVLSFQALCIILGAFAVRRLNPQVPIRTSSDSALNNILAGLKAVYRHKVILQALTINFVSSIFNAGTFMTVFPFIIKRVYDGDALLLSMMMIIFYGGATASNFIMIRLMPLTHPGKIFLITQFSRMLILGILWINPSFWLFVLATIGWGLNMGVTTTLARTIVQESASEEYRARILSVYSLGLLGSPPIGALILGWIIESFGTLNALVPAMCVSIALFVYGVFWSDVYKYESPIR</sequence>
<feature type="transmembrane region" description="Helical" evidence="7">
    <location>
        <begin position="385"/>
        <end position="406"/>
    </location>
</feature>
<dbReference type="InterPro" id="IPR010290">
    <property type="entry name" value="TM_effector"/>
</dbReference>
<keyword evidence="4 7" id="KW-0812">Transmembrane</keyword>
<evidence type="ECO:0000313" key="8">
    <source>
        <dbReference type="EMBL" id="SUZ48812.1"/>
    </source>
</evidence>
<feature type="transmembrane region" description="Helical" evidence="7">
    <location>
        <begin position="230"/>
        <end position="253"/>
    </location>
</feature>
<feature type="transmembrane region" description="Helical" evidence="7">
    <location>
        <begin position="356"/>
        <end position="379"/>
    </location>
</feature>
<keyword evidence="6 7" id="KW-0472">Membrane</keyword>
<keyword evidence="2" id="KW-0813">Transport</keyword>
<reference evidence="8" key="1">
    <citation type="submission" date="2018-05" db="EMBL/GenBank/DDBJ databases">
        <authorList>
            <person name="Lanie J.A."/>
            <person name="Ng W.-L."/>
            <person name="Kazmierczak K.M."/>
            <person name="Andrzejewski T.M."/>
            <person name="Davidsen T.M."/>
            <person name="Wayne K.J."/>
            <person name="Tettelin H."/>
            <person name="Glass J.I."/>
            <person name="Rusch D."/>
            <person name="Podicherti R."/>
            <person name="Tsui H.-C.T."/>
            <person name="Winkler M.E."/>
        </authorList>
    </citation>
    <scope>NUCLEOTIDE SEQUENCE</scope>
</reference>
<evidence type="ECO:0000256" key="7">
    <source>
        <dbReference type="SAM" id="Phobius"/>
    </source>
</evidence>
<evidence type="ECO:0000256" key="6">
    <source>
        <dbReference type="ARBA" id="ARBA00023136"/>
    </source>
</evidence>
<dbReference type="EMBL" id="UINC01000088">
    <property type="protein sequence ID" value="SUZ48812.1"/>
    <property type="molecule type" value="Genomic_DNA"/>
</dbReference>
<evidence type="ECO:0000256" key="4">
    <source>
        <dbReference type="ARBA" id="ARBA00022692"/>
    </source>
</evidence>
<evidence type="ECO:0000256" key="5">
    <source>
        <dbReference type="ARBA" id="ARBA00022989"/>
    </source>
</evidence>
<feature type="transmembrane region" description="Helical" evidence="7">
    <location>
        <begin position="153"/>
        <end position="172"/>
    </location>
</feature>
<evidence type="ECO:0000256" key="2">
    <source>
        <dbReference type="ARBA" id="ARBA00022448"/>
    </source>
</evidence>
<dbReference type="AlphaFoldDB" id="A0A381N2G3"/>
<protein>
    <recommendedName>
        <fullName evidence="9">Major facilitator superfamily (MFS) profile domain-containing protein</fullName>
    </recommendedName>
</protein>
<dbReference type="Gene3D" id="1.20.1250.20">
    <property type="entry name" value="MFS general substrate transporter like domains"/>
    <property type="match status" value="2"/>
</dbReference>
<dbReference type="Pfam" id="PF05977">
    <property type="entry name" value="MFS_3"/>
    <property type="match status" value="1"/>
</dbReference>
<dbReference type="PANTHER" id="PTHR23513:SF6">
    <property type="entry name" value="MAJOR FACILITATOR SUPERFAMILY ASSOCIATED DOMAIN-CONTAINING PROTEIN"/>
    <property type="match status" value="1"/>
</dbReference>